<evidence type="ECO:0000256" key="1">
    <source>
        <dbReference type="SAM" id="Phobius"/>
    </source>
</evidence>
<protein>
    <submittedName>
        <fullName evidence="2">Uncharacterized protein</fullName>
    </submittedName>
</protein>
<keyword evidence="1" id="KW-0472">Membrane</keyword>
<name>A0ABS9JWH5_9ACTN</name>
<keyword evidence="1" id="KW-0812">Transmembrane</keyword>
<reference evidence="2 3" key="1">
    <citation type="submission" date="2022-01" db="EMBL/GenBank/DDBJ databases">
        <title>Draft Genome Sequences of Seven Type Strains of the Genus Streptomyces.</title>
        <authorList>
            <person name="Aziz S."/>
            <person name="Coretto E."/>
            <person name="Chronakova A."/>
            <person name="Sproer C."/>
            <person name="Huber K."/>
            <person name="Nouioui I."/>
            <person name="Gross H."/>
        </authorList>
    </citation>
    <scope>NUCLEOTIDE SEQUENCE [LARGE SCALE GENOMIC DNA]</scope>
    <source>
        <strain evidence="2 3">DSM 41685</strain>
    </source>
</reference>
<gene>
    <name evidence="2" type="ORF">L0F81_42825</name>
</gene>
<feature type="transmembrane region" description="Helical" evidence="1">
    <location>
        <begin position="53"/>
        <end position="73"/>
    </location>
</feature>
<dbReference type="Proteomes" id="UP001299012">
    <property type="component" value="Unassembled WGS sequence"/>
</dbReference>
<keyword evidence="3" id="KW-1185">Reference proteome</keyword>
<comment type="caution">
    <text evidence="2">The sequence shown here is derived from an EMBL/GenBank/DDBJ whole genome shotgun (WGS) entry which is preliminary data.</text>
</comment>
<accession>A0ABS9JWH5</accession>
<keyword evidence="1" id="KW-1133">Transmembrane helix</keyword>
<dbReference type="EMBL" id="JAKKZF010000472">
    <property type="protein sequence ID" value="MCG0069905.1"/>
    <property type="molecule type" value="Genomic_DNA"/>
</dbReference>
<sequence>AGSCGHDEQGCGEACADGRDCRDSHGGDGCASAAVQRGVDAGQGGTFDDSVPALAAGAACIAAACAGAVYRLYGRRRLAGGRPGM</sequence>
<evidence type="ECO:0000313" key="2">
    <source>
        <dbReference type="EMBL" id="MCG0069905.1"/>
    </source>
</evidence>
<evidence type="ECO:0000313" key="3">
    <source>
        <dbReference type="Proteomes" id="UP001299012"/>
    </source>
</evidence>
<proteinExistence type="predicted"/>
<organism evidence="2 3">
    <name type="scientific">Streptomyces tricolor</name>
    <dbReference type="NCBI Taxonomy" id="68277"/>
    <lineage>
        <taxon>Bacteria</taxon>
        <taxon>Bacillati</taxon>
        <taxon>Actinomycetota</taxon>
        <taxon>Actinomycetes</taxon>
        <taxon>Kitasatosporales</taxon>
        <taxon>Streptomycetaceae</taxon>
        <taxon>Streptomyces</taxon>
        <taxon>Streptomyces violaceoruber group</taxon>
    </lineage>
</organism>
<feature type="non-terminal residue" evidence="2">
    <location>
        <position position="1"/>
    </location>
</feature>